<dbReference type="EMBL" id="ACYE01000022">
    <property type="protein sequence ID" value="EFE44792.1"/>
    <property type="molecule type" value="Genomic_DNA"/>
</dbReference>
<evidence type="ECO:0000256" key="1">
    <source>
        <dbReference type="SAM" id="MobiDB-lite"/>
    </source>
</evidence>
<feature type="compositionally biased region" description="Acidic residues" evidence="1">
    <location>
        <begin position="113"/>
        <end position="143"/>
    </location>
</feature>
<keyword evidence="3" id="KW-1185">Reference proteome</keyword>
<evidence type="ECO:0000313" key="3">
    <source>
        <dbReference type="Proteomes" id="UP000008383"/>
    </source>
</evidence>
<reference evidence="3" key="1">
    <citation type="journal article" date="2011" name="Genome Biol.">
        <title>Comparative and functional genomics provide insights into the pathogenicity of dermatophytic fungi.</title>
        <authorList>
            <person name="Burmester A."/>
            <person name="Shelest E."/>
            <person name="Gloeckner G."/>
            <person name="Heddergott C."/>
            <person name="Schindler S."/>
            <person name="Staib P."/>
            <person name="Heidel A."/>
            <person name="Felder M."/>
            <person name="Petzold A."/>
            <person name="Szafranski K."/>
            <person name="Feuermann M."/>
            <person name="Pedruzzi I."/>
            <person name="Priebe S."/>
            <person name="Groth M."/>
            <person name="Winkler R."/>
            <person name="Li W."/>
            <person name="Kniemeyer O."/>
            <person name="Schroeckh V."/>
            <person name="Hertweck C."/>
            <person name="Hube B."/>
            <person name="White T.C."/>
            <person name="Platzer M."/>
            <person name="Guthke R."/>
            <person name="Heitman J."/>
            <person name="Woestemeyer J."/>
            <person name="Zipfel P.F."/>
            <person name="Monod M."/>
            <person name="Brakhage A.A."/>
        </authorList>
    </citation>
    <scope>NUCLEOTIDE SEQUENCE [LARGE SCALE GENOMIC DNA]</scope>
    <source>
        <strain evidence="3">HKI 0517</strain>
    </source>
</reference>
<sequence>MNRQRTNPRSKKKKKKKKESSKVKTSLTMVSLEKDDEGSLFFFSSFSLCLRCSVSLKRLSTVKISSSSPFRVVEVAKLRSCWSWSFFFFFSSSFDVEGGNPFWETRQKKAPQLDDDDEDNNNDKDNDEDDEDDDDNNNEDGEEAFILLSGAEGMPCSAWWYIRW</sequence>
<dbReference type="RefSeq" id="XP_003025403.1">
    <property type="nucleotide sequence ID" value="XM_003025357.1"/>
</dbReference>
<organism evidence="2 3">
    <name type="scientific">Trichophyton verrucosum (strain HKI 0517)</name>
    <dbReference type="NCBI Taxonomy" id="663202"/>
    <lineage>
        <taxon>Eukaryota</taxon>
        <taxon>Fungi</taxon>
        <taxon>Dikarya</taxon>
        <taxon>Ascomycota</taxon>
        <taxon>Pezizomycotina</taxon>
        <taxon>Eurotiomycetes</taxon>
        <taxon>Eurotiomycetidae</taxon>
        <taxon>Onygenales</taxon>
        <taxon>Arthrodermataceae</taxon>
        <taxon>Trichophyton</taxon>
    </lineage>
</organism>
<proteinExistence type="predicted"/>
<protein>
    <submittedName>
        <fullName evidence="2">Uncharacterized protein</fullName>
    </submittedName>
</protein>
<comment type="caution">
    <text evidence="2">The sequence shown here is derived from an EMBL/GenBank/DDBJ whole genome shotgun (WGS) entry which is preliminary data.</text>
</comment>
<gene>
    <name evidence="2" type="ORF">TRV_00464</name>
</gene>
<accession>D4D070</accession>
<dbReference type="GeneID" id="9581639"/>
<name>D4D070_TRIVH</name>
<feature type="region of interest" description="Disordered" evidence="1">
    <location>
        <begin position="105"/>
        <end position="149"/>
    </location>
</feature>
<feature type="compositionally biased region" description="Basic residues" evidence="1">
    <location>
        <begin position="1"/>
        <end position="19"/>
    </location>
</feature>
<dbReference type="KEGG" id="tve:TRV_00464"/>
<evidence type="ECO:0000313" key="2">
    <source>
        <dbReference type="EMBL" id="EFE44792.1"/>
    </source>
</evidence>
<dbReference type="HOGENOM" id="CLU_1620263_0_0_1"/>
<dbReference type="AlphaFoldDB" id="D4D070"/>
<dbReference type="Proteomes" id="UP000008383">
    <property type="component" value="Unassembled WGS sequence"/>
</dbReference>
<feature type="region of interest" description="Disordered" evidence="1">
    <location>
        <begin position="1"/>
        <end position="22"/>
    </location>
</feature>